<dbReference type="NCBIfam" id="TIGR00277">
    <property type="entry name" value="HDIG"/>
    <property type="match status" value="1"/>
</dbReference>
<dbReference type="GO" id="GO:0008081">
    <property type="term" value="F:phosphoric diester hydrolase activity"/>
    <property type="evidence" value="ECO:0007669"/>
    <property type="project" value="UniProtKB-ARBA"/>
</dbReference>
<keyword evidence="2" id="KW-0808">Transferase</keyword>
<feature type="domain" description="HD-GYP" evidence="1">
    <location>
        <begin position="126"/>
        <end position="315"/>
    </location>
</feature>
<accession>A0A7W6NL56</accession>
<dbReference type="PANTHER" id="PTHR43155">
    <property type="entry name" value="CYCLIC DI-GMP PHOSPHODIESTERASE PA4108-RELATED"/>
    <property type="match status" value="1"/>
</dbReference>
<dbReference type="PANTHER" id="PTHR43155:SF2">
    <property type="entry name" value="CYCLIC DI-GMP PHOSPHODIESTERASE PA4108"/>
    <property type="match status" value="1"/>
</dbReference>
<dbReference type="Pfam" id="PF11871">
    <property type="entry name" value="DUF3391"/>
    <property type="match status" value="1"/>
</dbReference>
<dbReference type="RefSeq" id="WP_183366407.1">
    <property type="nucleotide sequence ID" value="NZ_JACIEZ010000004.1"/>
</dbReference>
<proteinExistence type="predicted"/>
<dbReference type="InterPro" id="IPR003607">
    <property type="entry name" value="HD/PDEase_dom"/>
</dbReference>
<dbReference type="Pfam" id="PF13487">
    <property type="entry name" value="HD_5"/>
    <property type="match status" value="1"/>
</dbReference>
<dbReference type="SUPFAM" id="SSF109604">
    <property type="entry name" value="HD-domain/PDEase-like"/>
    <property type="match status" value="1"/>
</dbReference>
<dbReference type="InterPro" id="IPR006675">
    <property type="entry name" value="HDIG_dom"/>
</dbReference>
<gene>
    <name evidence="2" type="ORF">GGR23_002296</name>
</gene>
<evidence type="ECO:0000313" key="2">
    <source>
        <dbReference type="EMBL" id="MBB4065095.1"/>
    </source>
</evidence>
<dbReference type="CDD" id="cd00077">
    <property type="entry name" value="HDc"/>
    <property type="match status" value="1"/>
</dbReference>
<dbReference type="AlphaFoldDB" id="A0A7W6NL56"/>
<name>A0A7W6NL56_9HYPH</name>
<evidence type="ECO:0000313" key="3">
    <source>
        <dbReference type="Proteomes" id="UP000528286"/>
    </source>
</evidence>
<dbReference type="Proteomes" id="UP000528286">
    <property type="component" value="Unassembled WGS sequence"/>
</dbReference>
<dbReference type="InterPro" id="IPR021812">
    <property type="entry name" value="DUF3391"/>
</dbReference>
<dbReference type="PROSITE" id="PS51832">
    <property type="entry name" value="HD_GYP"/>
    <property type="match status" value="1"/>
</dbReference>
<keyword evidence="3" id="KW-1185">Reference proteome</keyword>
<comment type="caution">
    <text evidence="2">The sequence shown here is derived from an EMBL/GenBank/DDBJ whole genome shotgun (WGS) entry which is preliminary data.</text>
</comment>
<sequence length="315" mass="34194">MTVVRIPKGQLRKGMYVESVECPQFVFSKRRFILDLDEDLDAIAAAPAEFVLVNTARSKGAMGAASSGKANGNGDAPAQVDEVKRQKAAETLTRSTAAVKTGFTGFATGDIKDIQAFAPVSRDLIESMSEGPEIVLELTRLKTKDEGTFLHSLAVGALMASVGQALGYDEATVELLGIAGILHDFGKLLIPNMILNKRGSLSDVERQIIRNHPELGYQRLVTYPDMPGMVLDVCRHHHELLDGSGYPQGLSGAALSPFVRISTICDVYDALTSTRPYKKAWSGQQAINWMFEQGHCFDRRLLLRLGEVTDGAGRG</sequence>
<dbReference type="SMART" id="SM00471">
    <property type="entry name" value="HDc"/>
    <property type="match status" value="1"/>
</dbReference>
<evidence type="ECO:0000259" key="1">
    <source>
        <dbReference type="PROSITE" id="PS51832"/>
    </source>
</evidence>
<dbReference type="InterPro" id="IPR037522">
    <property type="entry name" value="HD_GYP_dom"/>
</dbReference>
<reference evidence="2 3" key="1">
    <citation type="submission" date="2020-08" db="EMBL/GenBank/DDBJ databases">
        <title>Genomic Encyclopedia of Type Strains, Phase IV (KMG-IV): sequencing the most valuable type-strain genomes for metagenomic binning, comparative biology and taxonomic classification.</title>
        <authorList>
            <person name="Goeker M."/>
        </authorList>
    </citation>
    <scope>NUCLEOTIDE SEQUENCE [LARGE SCALE GENOMIC DNA]</scope>
    <source>
        <strain evidence="2 3">DSM 29853</strain>
    </source>
</reference>
<organism evidence="2 3">
    <name type="scientific">Gellertiella hungarica</name>
    <dbReference type="NCBI Taxonomy" id="1572859"/>
    <lineage>
        <taxon>Bacteria</taxon>
        <taxon>Pseudomonadati</taxon>
        <taxon>Pseudomonadota</taxon>
        <taxon>Alphaproteobacteria</taxon>
        <taxon>Hyphomicrobiales</taxon>
        <taxon>Rhizobiaceae</taxon>
        <taxon>Gellertiella</taxon>
    </lineage>
</organism>
<protein>
    <submittedName>
        <fullName evidence="2">Putative nucleotidyltransferase with HDIG domain</fullName>
    </submittedName>
</protein>
<dbReference type="GO" id="GO:0016740">
    <property type="term" value="F:transferase activity"/>
    <property type="evidence" value="ECO:0007669"/>
    <property type="project" value="UniProtKB-KW"/>
</dbReference>
<dbReference type="Gene3D" id="1.10.3210.10">
    <property type="entry name" value="Hypothetical protein af1432"/>
    <property type="match status" value="1"/>
</dbReference>
<dbReference type="EMBL" id="JACIEZ010000004">
    <property type="protein sequence ID" value="MBB4065095.1"/>
    <property type="molecule type" value="Genomic_DNA"/>
</dbReference>